<feature type="compositionally biased region" description="Pro residues" evidence="5">
    <location>
        <begin position="129"/>
        <end position="139"/>
    </location>
</feature>
<dbReference type="GO" id="GO:0004674">
    <property type="term" value="F:protein serine/threonine kinase activity"/>
    <property type="evidence" value="ECO:0007669"/>
    <property type="project" value="UniProtKB-EC"/>
</dbReference>
<reference evidence="8 9" key="1">
    <citation type="submission" date="2019-02" db="EMBL/GenBank/DDBJ databases">
        <title>Deep-cultivation of Planctomycetes and their phenomic and genomic characterization uncovers novel biology.</title>
        <authorList>
            <person name="Wiegand S."/>
            <person name="Jogler M."/>
            <person name="Boedeker C."/>
            <person name="Pinto D."/>
            <person name="Vollmers J."/>
            <person name="Rivas-Marin E."/>
            <person name="Kohn T."/>
            <person name="Peeters S.H."/>
            <person name="Heuer A."/>
            <person name="Rast P."/>
            <person name="Oberbeckmann S."/>
            <person name="Bunk B."/>
            <person name="Jeske O."/>
            <person name="Meyerdierks A."/>
            <person name="Storesund J.E."/>
            <person name="Kallscheuer N."/>
            <person name="Luecker S."/>
            <person name="Lage O.M."/>
            <person name="Pohl T."/>
            <person name="Merkel B.J."/>
            <person name="Hornburger P."/>
            <person name="Mueller R.-W."/>
            <person name="Bruemmer F."/>
            <person name="Labrenz M."/>
            <person name="Spormann A.M."/>
            <person name="Op den Camp H."/>
            <person name="Overmann J."/>
            <person name="Amann R."/>
            <person name="Jetten M.S.M."/>
            <person name="Mascher T."/>
            <person name="Medema M.H."/>
            <person name="Devos D.P."/>
            <person name="Kaster A.-K."/>
            <person name="Ovreas L."/>
            <person name="Rohde M."/>
            <person name="Galperin M.Y."/>
            <person name="Jogler C."/>
        </authorList>
    </citation>
    <scope>NUCLEOTIDE SEQUENCE [LARGE SCALE GENOMIC DNA]</scope>
    <source>
        <strain evidence="8 9">ElP</strain>
    </source>
</reference>
<dbReference type="KEGG" id="tpla:ElP_62600"/>
<dbReference type="Proteomes" id="UP000317835">
    <property type="component" value="Chromosome"/>
</dbReference>
<dbReference type="GO" id="GO:0005524">
    <property type="term" value="F:ATP binding"/>
    <property type="evidence" value="ECO:0007669"/>
    <property type="project" value="UniProtKB-KW"/>
</dbReference>
<dbReference type="Pfam" id="PF00069">
    <property type="entry name" value="Pkinase"/>
    <property type="match status" value="1"/>
</dbReference>
<dbReference type="OrthoDB" id="6111975at2"/>
<evidence type="ECO:0000313" key="8">
    <source>
        <dbReference type="EMBL" id="QDV38308.1"/>
    </source>
</evidence>
<dbReference type="PROSITE" id="PS00108">
    <property type="entry name" value="PROTEIN_KINASE_ST"/>
    <property type="match status" value="1"/>
</dbReference>
<name>A0A518HBR9_9BACT</name>
<dbReference type="Gene3D" id="3.30.200.20">
    <property type="entry name" value="Phosphorylase Kinase, domain 1"/>
    <property type="match status" value="1"/>
</dbReference>
<dbReference type="Gene3D" id="1.10.510.10">
    <property type="entry name" value="Transferase(Phosphotransferase) domain 1"/>
    <property type="match status" value="1"/>
</dbReference>
<evidence type="ECO:0000256" key="3">
    <source>
        <dbReference type="ARBA" id="ARBA00022777"/>
    </source>
</evidence>
<organism evidence="8 9">
    <name type="scientific">Tautonia plasticadhaerens</name>
    <dbReference type="NCBI Taxonomy" id="2527974"/>
    <lineage>
        <taxon>Bacteria</taxon>
        <taxon>Pseudomonadati</taxon>
        <taxon>Planctomycetota</taxon>
        <taxon>Planctomycetia</taxon>
        <taxon>Isosphaerales</taxon>
        <taxon>Isosphaeraceae</taxon>
        <taxon>Tautonia</taxon>
    </lineage>
</organism>
<feature type="region of interest" description="Disordered" evidence="5">
    <location>
        <begin position="108"/>
        <end position="151"/>
    </location>
</feature>
<keyword evidence="3 8" id="KW-0418">Kinase</keyword>
<evidence type="ECO:0000256" key="6">
    <source>
        <dbReference type="SAM" id="Phobius"/>
    </source>
</evidence>
<dbReference type="InterPro" id="IPR008271">
    <property type="entry name" value="Ser/Thr_kinase_AS"/>
</dbReference>
<dbReference type="PANTHER" id="PTHR43289">
    <property type="entry name" value="MITOGEN-ACTIVATED PROTEIN KINASE KINASE KINASE 20-RELATED"/>
    <property type="match status" value="1"/>
</dbReference>
<feature type="region of interest" description="Disordered" evidence="5">
    <location>
        <begin position="944"/>
        <end position="963"/>
    </location>
</feature>
<dbReference type="EC" id="2.7.11.1" evidence="8"/>
<evidence type="ECO:0000259" key="7">
    <source>
        <dbReference type="PROSITE" id="PS50011"/>
    </source>
</evidence>
<evidence type="ECO:0000256" key="5">
    <source>
        <dbReference type="SAM" id="MobiDB-lite"/>
    </source>
</evidence>
<evidence type="ECO:0000256" key="4">
    <source>
        <dbReference type="ARBA" id="ARBA00022840"/>
    </source>
</evidence>
<dbReference type="PROSITE" id="PS50011">
    <property type="entry name" value="PROTEIN_KINASE_DOM"/>
    <property type="match status" value="1"/>
</dbReference>
<feature type="region of interest" description="Disordered" evidence="5">
    <location>
        <begin position="316"/>
        <end position="338"/>
    </location>
</feature>
<keyword evidence="6" id="KW-0812">Transmembrane</keyword>
<dbReference type="CDD" id="cd14014">
    <property type="entry name" value="STKc_PknB_like"/>
    <property type="match status" value="1"/>
</dbReference>
<protein>
    <submittedName>
        <fullName evidence="8">Serine/threonine-protein kinase PknD</fullName>
        <ecNumber evidence="8">2.7.11.1</ecNumber>
    </submittedName>
</protein>
<sequence length="963" mass="103938">MSLASPNTDRNLLFGVLALQMGFVSRDDLIGAMVAWMADRGTPLGAILVDRAALQPADLSPIDLAVRRHLARHGEDAGRCLTDPDLGLIGPARDLAVRIGDEGLKESLARSGVESPEAPDATTAFGGDPPFPVARPPAPGGDGPGAGHAPAASRYQAIRPHKAGGLGEVFVAWDRELGRQVALKEIRADHADDDGLRARFLREAEINGNLEHPGIVPVHGMGTHPDGRPFYAMRFVDGETLQEAVDRFHRADLPLGPARALGLMGLLRRFVAVCEAIAYAHSKGVLHRDLKPSNVMLGPFGETLIIDWGLAKVVGRPDEPGGPREAAGPPPTERVGPVPMDSVQLPTAVGETLGSPPYMSPEQARGRHDELTRASDVYSLGATLYTVLTGKPPAVGRPKEVLARVVRGEIDPPIVVEPRVPRALDAICRRAMSLEPGDRYGSARDLARDLERWMAGEAVSAYRDPVPARLLRWGKRHQALVAASAALTLATLLGLAVGLVVVGRQRERADRARIVAEDARRHAREHLKVGLDLIDQLVTFGDRRLIAQQAPADRARFLQVAESFLRSFREREPDDPEVQRDSGMIARRLANLYRLTGSPDQAGPLYGESVAILSALADHPGARPLRDRDLLAEAIADSAESEILFGHPRRAVDLLDRALVLARENALRTETETETDPRYQRTLARVLSLRGAASLALGRPEEARDSCREAIGRLEPQADLALPTLLDRVSSGRYLPLFDQLFLVSARHDLASALRQLDEPEEADRQLRRAFGRMEEVSRALDGLEIPDVDHSFGWIAAARARSLSGRGEARDSEAMGLLDAAIPGLESLVARHRDFWQFQATLADALAARAGLRERVGRPVEARGDAEAARALMGPIAPRLGTAAEAWAPLADALELIARIELAPPSPAPDAARERLRQALDARRRALDARPGDPEARARLDEVADRLGGLDGVETAGTPPGG</sequence>
<dbReference type="InterPro" id="IPR011009">
    <property type="entry name" value="Kinase-like_dom_sf"/>
</dbReference>
<dbReference type="AlphaFoldDB" id="A0A518HBR9"/>
<feature type="transmembrane region" description="Helical" evidence="6">
    <location>
        <begin position="479"/>
        <end position="503"/>
    </location>
</feature>
<dbReference type="SUPFAM" id="SSF56112">
    <property type="entry name" value="Protein kinase-like (PK-like)"/>
    <property type="match status" value="1"/>
</dbReference>
<dbReference type="InterPro" id="IPR011990">
    <property type="entry name" value="TPR-like_helical_dom_sf"/>
</dbReference>
<evidence type="ECO:0000313" key="9">
    <source>
        <dbReference type="Proteomes" id="UP000317835"/>
    </source>
</evidence>
<proteinExistence type="predicted"/>
<keyword evidence="6" id="KW-1133">Transmembrane helix</keyword>
<evidence type="ECO:0000256" key="2">
    <source>
        <dbReference type="ARBA" id="ARBA00022741"/>
    </source>
</evidence>
<gene>
    <name evidence="8" type="primary">pknD_10</name>
    <name evidence="8" type="ORF">ElP_62600</name>
</gene>
<feature type="domain" description="Protein kinase" evidence="7">
    <location>
        <begin position="155"/>
        <end position="454"/>
    </location>
</feature>
<dbReference type="SMART" id="SM00220">
    <property type="entry name" value="S_TKc"/>
    <property type="match status" value="1"/>
</dbReference>
<dbReference type="InterPro" id="IPR000719">
    <property type="entry name" value="Prot_kinase_dom"/>
</dbReference>
<keyword evidence="9" id="KW-1185">Reference proteome</keyword>
<dbReference type="SUPFAM" id="SSF48452">
    <property type="entry name" value="TPR-like"/>
    <property type="match status" value="2"/>
</dbReference>
<dbReference type="RefSeq" id="WP_145276696.1">
    <property type="nucleotide sequence ID" value="NZ_CP036426.1"/>
</dbReference>
<accession>A0A518HBR9</accession>
<dbReference type="PANTHER" id="PTHR43289:SF6">
    <property type="entry name" value="SERINE_THREONINE-PROTEIN KINASE NEKL-3"/>
    <property type="match status" value="1"/>
</dbReference>
<evidence type="ECO:0000256" key="1">
    <source>
        <dbReference type="ARBA" id="ARBA00022679"/>
    </source>
</evidence>
<keyword evidence="1 8" id="KW-0808">Transferase</keyword>
<keyword evidence="4" id="KW-0067">ATP-binding</keyword>
<dbReference type="EMBL" id="CP036426">
    <property type="protein sequence ID" value="QDV38308.1"/>
    <property type="molecule type" value="Genomic_DNA"/>
</dbReference>
<dbReference type="Gene3D" id="1.25.40.10">
    <property type="entry name" value="Tetratricopeptide repeat domain"/>
    <property type="match status" value="2"/>
</dbReference>
<keyword evidence="2" id="KW-0547">Nucleotide-binding</keyword>
<keyword evidence="6" id="KW-0472">Membrane</keyword>